<dbReference type="EMBL" id="JYDL01000106">
    <property type="protein sequence ID" value="KRX16487.1"/>
    <property type="molecule type" value="Genomic_DNA"/>
</dbReference>
<gene>
    <name evidence="3" type="ORF">T07_6318</name>
</gene>
<evidence type="ECO:0000313" key="4">
    <source>
        <dbReference type="Proteomes" id="UP000054630"/>
    </source>
</evidence>
<protein>
    <submittedName>
        <fullName evidence="3">Uncharacterized protein</fullName>
    </submittedName>
</protein>
<reference evidence="3 4" key="1">
    <citation type="submission" date="2015-01" db="EMBL/GenBank/DDBJ databases">
        <title>Evolution of Trichinella species and genotypes.</title>
        <authorList>
            <person name="Korhonen P.K."/>
            <person name="Edoardo P."/>
            <person name="Giuseppe L.R."/>
            <person name="Gasser R.B."/>
        </authorList>
    </citation>
    <scope>NUCLEOTIDE SEQUENCE [LARGE SCALE GENOMIC DNA]</scope>
    <source>
        <strain evidence="3">ISS37</strain>
    </source>
</reference>
<keyword evidence="2" id="KW-0472">Membrane</keyword>
<keyword evidence="2" id="KW-1133">Transmembrane helix</keyword>
<keyword evidence="2" id="KW-0812">Transmembrane</keyword>
<comment type="caution">
    <text evidence="3">The sequence shown here is derived from an EMBL/GenBank/DDBJ whole genome shotgun (WGS) entry which is preliminary data.</text>
</comment>
<organism evidence="3 4">
    <name type="scientific">Trichinella nelsoni</name>
    <dbReference type="NCBI Taxonomy" id="6336"/>
    <lineage>
        <taxon>Eukaryota</taxon>
        <taxon>Metazoa</taxon>
        <taxon>Ecdysozoa</taxon>
        <taxon>Nematoda</taxon>
        <taxon>Enoplea</taxon>
        <taxon>Dorylaimia</taxon>
        <taxon>Trichinellida</taxon>
        <taxon>Trichinellidae</taxon>
        <taxon>Trichinella</taxon>
    </lineage>
</organism>
<feature type="compositionally biased region" description="Low complexity" evidence="1">
    <location>
        <begin position="68"/>
        <end position="81"/>
    </location>
</feature>
<proteinExistence type="predicted"/>
<feature type="region of interest" description="Disordered" evidence="1">
    <location>
        <begin position="68"/>
        <end position="106"/>
    </location>
</feature>
<dbReference type="Proteomes" id="UP000054630">
    <property type="component" value="Unassembled WGS sequence"/>
</dbReference>
<evidence type="ECO:0000313" key="3">
    <source>
        <dbReference type="EMBL" id="KRX16487.1"/>
    </source>
</evidence>
<keyword evidence="4" id="KW-1185">Reference proteome</keyword>
<evidence type="ECO:0000256" key="2">
    <source>
        <dbReference type="SAM" id="Phobius"/>
    </source>
</evidence>
<feature type="compositionally biased region" description="Polar residues" evidence="1">
    <location>
        <begin position="89"/>
        <end position="105"/>
    </location>
</feature>
<dbReference type="OrthoDB" id="5919354at2759"/>
<evidence type="ECO:0000256" key="1">
    <source>
        <dbReference type="SAM" id="MobiDB-lite"/>
    </source>
</evidence>
<name>A0A0V0RPZ2_9BILA</name>
<sequence length="163" mass="18811">MFKYQHFNKLNNHHELIFSFFNLWVINCVVLVILRCFVFLCGGLSVRTFIFILKMSDVREKNIDSFIISKNSSPTSSNSESAQRESDSSESLMQKSDSKQDSSLGSLCATDEYPRLDVPIEHEKQCYVMNYKLKTPAGKFYRYNGPFPPDPKILEELDSQDIC</sequence>
<feature type="transmembrane region" description="Helical" evidence="2">
    <location>
        <begin position="20"/>
        <end position="53"/>
    </location>
</feature>
<accession>A0A0V0RPZ2</accession>
<dbReference type="AlphaFoldDB" id="A0A0V0RPZ2"/>